<protein>
    <submittedName>
        <fullName evidence="1">Uncharacterized protein</fullName>
    </submittedName>
</protein>
<reference evidence="1" key="1">
    <citation type="submission" date="2023-11" db="EMBL/GenBank/DDBJ databases">
        <authorList>
            <person name="Poullet M."/>
        </authorList>
    </citation>
    <scope>NUCLEOTIDE SEQUENCE</scope>
    <source>
        <strain evidence="1">E1834</strain>
    </source>
</reference>
<keyword evidence="2" id="KW-1185">Reference proteome</keyword>
<proteinExistence type="predicted"/>
<dbReference type="EMBL" id="CAVMJV010000164">
    <property type="protein sequence ID" value="CAK5118495.1"/>
    <property type="molecule type" value="Genomic_DNA"/>
</dbReference>
<evidence type="ECO:0000313" key="1">
    <source>
        <dbReference type="EMBL" id="CAK5118495.1"/>
    </source>
</evidence>
<organism evidence="1 2">
    <name type="scientific">Meloidogyne enterolobii</name>
    <name type="common">Root-knot nematode worm</name>
    <name type="synonym">Meloidogyne mayaguensis</name>
    <dbReference type="NCBI Taxonomy" id="390850"/>
    <lineage>
        <taxon>Eukaryota</taxon>
        <taxon>Metazoa</taxon>
        <taxon>Ecdysozoa</taxon>
        <taxon>Nematoda</taxon>
        <taxon>Chromadorea</taxon>
        <taxon>Rhabditida</taxon>
        <taxon>Tylenchina</taxon>
        <taxon>Tylenchomorpha</taxon>
        <taxon>Tylenchoidea</taxon>
        <taxon>Meloidogynidae</taxon>
        <taxon>Meloidogyninae</taxon>
        <taxon>Meloidogyne</taxon>
    </lineage>
</organism>
<dbReference type="Proteomes" id="UP001497535">
    <property type="component" value="Unassembled WGS sequence"/>
</dbReference>
<evidence type="ECO:0000313" key="2">
    <source>
        <dbReference type="Proteomes" id="UP001497535"/>
    </source>
</evidence>
<comment type="caution">
    <text evidence="1">The sequence shown here is derived from an EMBL/GenBank/DDBJ whole genome shotgun (WGS) entry which is preliminary data.</text>
</comment>
<accession>A0ACB1B1Q6</accession>
<name>A0ACB1B1Q6_MELEN</name>
<sequence length="171" mass="20362">MVNTPTEIISFIAGTFSANNFGAELIEKWWSTDDMKNKQMVRLIIDRTIEQMKTPHEGIREIKQKEVYKIYHTKMQKLNYKYGKKVTKFMIVVYKSVTKTWNKMWGKPIPESLFKKINIGKLALPFYKENEVKEDLTFNLSYLEDDLLKKIPEMHGYDEEKFSEFINEICK</sequence>
<gene>
    <name evidence="1" type="ORF">MENTE1834_LOCUS46286</name>
</gene>